<proteinExistence type="predicted"/>
<reference evidence="2 3" key="1">
    <citation type="journal article" date="2023" name="Plants (Basel)">
        <title>Bridging the Gap: Combining Genomics and Transcriptomics Approaches to Understand Stylosanthes scabra, an Orphan Legume from the Brazilian Caatinga.</title>
        <authorList>
            <person name="Ferreira-Neto J.R.C."/>
            <person name="da Silva M.D."/>
            <person name="Binneck E."/>
            <person name="de Melo N.F."/>
            <person name="da Silva R.H."/>
            <person name="de Melo A.L.T.M."/>
            <person name="Pandolfi V."/>
            <person name="Bustamante F.O."/>
            <person name="Brasileiro-Vidal A.C."/>
            <person name="Benko-Iseppon A.M."/>
        </authorList>
    </citation>
    <scope>NUCLEOTIDE SEQUENCE [LARGE SCALE GENOMIC DNA]</scope>
    <source>
        <tissue evidence="2">Leaves</tissue>
    </source>
</reference>
<gene>
    <name evidence="2" type="ORF">PIB30_043399</name>
</gene>
<feature type="region of interest" description="Disordered" evidence="1">
    <location>
        <begin position="239"/>
        <end position="259"/>
    </location>
</feature>
<name>A0ABU6RG52_9FABA</name>
<keyword evidence="3" id="KW-1185">Reference proteome</keyword>
<dbReference type="Proteomes" id="UP001341840">
    <property type="component" value="Unassembled WGS sequence"/>
</dbReference>
<evidence type="ECO:0000313" key="3">
    <source>
        <dbReference type="Proteomes" id="UP001341840"/>
    </source>
</evidence>
<evidence type="ECO:0000313" key="2">
    <source>
        <dbReference type="EMBL" id="MED6122809.1"/>
    </source>
</evidence>
<organism evidence="2 3">
    <name type="scientific">Stylosanthes scabra</name>
    <dbReference type="NCBI Taxonomy" id="79078"/>
    <lineage>
        <taxon>Eukaryota</taxon>
        <taxon>Viridiplantae</taxon>
        <taxon>Streptophyta</taxon>
        <taxon>Embryophyta</taxon>
        <taxon>Tracheophyta</taxon>
        <taxon>Spermatophyta</taxon>
        <taxon>Magnoliopsida</taxon>
        <taxon>eudicotyledons</taxon>
        <taxon>Gunneridae</taxon>
        <taxon>Pentapetalae</taxon>
        <taxon>rosids</taxon>
        <taxon>fabids</taxon>
        <taxon>Fabales</taxon>
        <taxon>Fabaceae</taxon>
        <taxon>Papilionoideae</taxon>
        <taxon>50 kb inversion clade</taxon>
        <taxon>dalbergioids sensu lato</taxon>
        <taxon>Dalbergieae</taxon>
        <taxon>Pterocarpus clade</taxon>
        <taxon>Stylosanthes</taxon>
    </lineage>
</organism>
<feature type="region of interest" description="Disordered" evidence="1">
    <location>
        <begin position="152"/>
        <end position="171"/>
    </location>
</feature>
<feature type="compositionally biased region" description="Acidic residues" evidence="1">
    <location>
        <begin position="243"/>
        <end position="259"/>
    </location>
</feature>
<comment type="caution">
    <text evidence="2">The sequence shown here is derived from an EMBL/GenBank/DDBJ whole genome shotgun (WGS) entry which is preliminary data.</text>
</comment>
<dbReference type="EMBL" id="JASCZI010030461">
    <property type="protein sequence ID" value="MED6122809.1"/>
    <property type="molecule type" value="Genomic_DNA"/>
</dbReference>
<feature type="compositionally biased region" description="Basic and acidic residues" evidence="1">
    <location>
        <begin position="152"/>
        <end position="163"/>
    </location>
</feature>
<accession>A0ABU6RG52</accession>
<evidence type="ECO:0000256" key="1">
    <source>
        <dbReference type="SAM" id="MobiDB-lite"/>
    </source>
</evidence>
<protein>
    <submittedName>
        <fullName evidence="2">Uncharacterized protein</fullName>
    </submittedName>
</protein>
<sequence length="259" mass="29015">MSYVKGRAIMINKAKLSGVLGYTEIGSDVCTSGNWKKSLNLSYKEALACICENPSALDGVIATHKSLGPIRAQLHRIKVPISFGYLLMRDMDDCIRNEKLIALPCGMFFTKIFESYCIDFHDEPYEESYSQLKGGVVVKRIVKRDLAAERHGMEEEEVAERASNKASSSRSSNSSQVKLLLHVVEEPMAEVVFLTTHMCDMSKAYKSASGKSTTALEKSTERNKVLKKYVNKLRTDHMFSYAGEEEEENEEDESEPSDA</sequence>